<dbReference type="UniPathway" id="UPA00917"/>
<dbReference type="InterPro" id="IPR029058">
    <property type="entry name" value="AB_hydrolase_fold"/>
</dbReference>
<keyword evidence="4" id="KW-0583">PHB biosynthesis</keyword>
<keyword evidence="3" id="KW-0808">Transferase</keyword>
<dbReference type="Pfam" id="PF00561">
    <property type="entry name" value="Abhydrolase_1"/>
    <property type="match status" value="1"/>
</dbReference>
<organism evidence="8">
    <name type="scientific">uncultured marine thaumarchaeote SAT1000_27_H05</name>
    <dbReference type="NCBI Taxonomy" id="1456402"/>
    <lineage>
        <taxon>Archaea</taxon>
        <taxon>Nitrososphaerota</taxon>
        <taxon>environmental samples</taxon>
    </lineage>
</organism>
<dbReference type="InterPro" id="IPR000073">
    <property type="entry name" value="AB_hydrolase_1"/>
</dbReference>
<evidence type="ECO:0000259" key="7">
    <source>
        <dbReference type="Pfam" id="PF00561"/>
    </source>
</evidence>
<protein>
    <recommendedName>
        <fullName evidence="2">Poly(3-hydroxyalkanoate) polymerase subunit PhaC</fullName>
    </recommendedName>
    <alternativeName>
        <fullName evidence="6">PHB synthase subunit PhaC</fullName>
    </alternativeName>
</protein>
<dbReference type="InterPro" id="IPR051321">
    <property type="entry name" value="PHA/PHB_synthase"/>
</dbReference>
<dbReference type="AlphaFoldDB" id="A0A075IC69"/>
<evidence type="ECO:0000256" key="6">
    <source>
        <dbReference type="ARBA" id="ARBA00033356"/>
    </source>
</evidence>
<keyword evidence="5" id="KW-0012">Acyltransferase</keyword>
<dbReference type="InterPro" id="IPR010125">
    <property type="entry name" value="PHA_synth_III_C"/>
</dbReference>
<dbReference type="GO" id="GO:0042619">
    <property type="term" value="P:poly-hydroxybutyrate biosynthetic process"/>
    <property type="evidence" value="ECO:0007669"/>
    <property type="project" value="UniProtKB-KW"/>
</dbReference>
<gene>
    <name evidence="8" type="primary">phaC</name>
    <name evidence="8" type="synonym">phbC</name>
</gene>
<evidence type="ECO:0000256" key="1">
    <source>
        <dbReference type="ARBA" id="ARBA00004683"/>
    </source>
</evidence>
<sequence length="355" mass="40631">MTLETSVNESIIGDFLNFNRNIAEIPSRISVPHEVKMDTCEYDVVYEEDRIRMLHYKPLTSKQIKTPLVISYAIVNRYHIFDIDPKKSWIRNLLESGIDVYMIDWGTPTKLDKFLGFDEYVNDYLDNCIEDVCDRSSVDKVSLQGYCTGGTLATVYSALHPEKVKNLVATAPVIDGWKDTTVISNIAKNFDVDTMVDVVGNMPPEFIYYCFSILKPFEQGIEKYLKFFQNLDNEKYVNSFLKIEKWLAETPPIPGELFKQWIKGIYQENLLARDKMFVGNQHVSLKNITMPVFTQVAVGDHLVSPECSMPLHYAVGSDDKNLEIYPTGHVGMIASSYSQKNVLPTLTKWIKTRSD</sequence>
<dbReference type="SUPFAM" id="SSF53474">
    <property type="entry name" value="alpha/beta-Hydrolases"/>
    <property type="match status" value="1"/>
</dbReference>
<proteinExistence type="predicted"/>
<dbReference type="NCBIfam" id="TIGR01836">
    <property type="entry name" value="PHA_synth_III_C"/>
    <property type="match status" value="1"/>
</dbReference>
<evidence type="ECO:0000256" key="3">
    <source>
        <dbReference type="ARBA" id="ARBA00022679"/>
    </source>
</evidence>
<dbReference type="Gene3D" id="3.40.50.1820">
    <property type="entry name" value="alpha/beta hydrolase"/>
    <property type="match status" value="1"/>
</dbReference>
<evidence type="ECO:0000256" key="5">
    <source>
        <dbReference type="ARBA" id="ARBA00023315"/>
    </source>
</evidence>
<evidence type="ECO:0000256" key="2">
    <source>
        <dbReference type="ARBA" id="ARBA00019065"/>
    </source>
</evidence>
<evidence type="ECO:0000313" key="8">
    <source>
        <dbReference type="EMBL" id="AIF24337.1"/>
    </source>
</evidence>
<feature type="domain" description="AB hydrolase-1" evidence="7">
    <location>
        <begin position="86"/>
        <end position="181"/>
    </location>
</feature>
<comment type="pathway">
    <text evidence="1">Biopolymer metabolism; poly-(R)-3-hydroxybutanoate biosynthesis.</text>
</comment>
<evidence type="ECO:0000256" key="4">
    <source>
        <dbReference type="ARBA" id="ARBA00022752"/>
    </source>
</evidence>
<dbReference type="GO" id="GO:0016746">
    <property type="term" value="F:acyltransferase activity"/>
    <property type="evidence" value="ECO:0007669"/>
    <property type="project" value="UniProtKB-KW"/>
</dbReference>
<accession>A0A075IC69</accession>
<name>A0A075IC69_9ARCH</name>
<dbReference type="PANTHER" id="PTHR36837">
    <property type="entry name" value="POLY(3-HYDROXYALKANOATE) POLYMERASE SUBUNIT PHAC"/>
    <property type="match status" value="1"/>
</dbReference>
<dbReference type="PANTHER" id="PTHR36837:SF2">
    <property type="entry name" value="POLY(3-HYDROXYALKANOATE) POLYMERASE SUBUNIT PHAC"/>
    <property type="match status" value="1"/>
</dbReference>
<reference evidence="8" key="1">
    <citation type="journal article" date="2014" name="Genome Biol. Evol.">
        <title>Pangenome evidence for extensive interdomain horizontal transfer affecting lineage core and shell genes in uncultured planktonic thaumarchaeota and euryarchaeota.</title>
        <authorList>
            <person name="Deschamps P."/>
            <person name="Zivanovic Y."/>
            <person name="Moreira D."/>
            <person name="Rodriguez-Valera F."/>
            <person name="Lopez-Garcia P."/>
        </authorList>
    </citation>
    <scope>NUCLEOTIDE SEQUENCE</scope>
</reference>
<dbReference type="EMBL" id="KF901258">
    <property type="protein sequence ID" value="AIF24337.1"/>
    <property type="molecule type" value="Genomic_DNA"/>
</dbReference>